<comment type="subcellular location">
    <subcellularLocation>
        <location evidence="1 10">Cell outer membrane</location>
        <topology evidence="1 10">Multi-pass membrane protein</topology>
    </subcellularLocation>
</comment>
<dbReference type="GO" id="GO:0015344">
    <property type="term" value="F:siderophore uptake transmembrane transporter activity"/>
    <property type="evidence" value="ECO:0007669"/>
    <property type="project" value="TreeGrafter"/>
</dbReference>
<evidence type="ECO:0008006" key="16">
    <source>
        <dbReference type="Google" id="ProtNLM"/>
    </source>
</evidence>
<accession>A0A0Q4BB31</accession>
<dbReference type="Gene3D" id="2.40.170.20">
    <property type="entry name" value="TonB-dependent receptor, beta-barrel domain"/>
    <property type="match status" value="1"/>
</dbReference>
<keyword evidence="3 10" id="KW-1134">Transmembrane beta strand</keyword>
<evidence type="ECO:0000313" key="15">
    <source>
        <dbReference type="Proteomes" id="UP000054172"/>
    </source>
</evidence>
<dbReference type="PANTHER" id="PTHR30069:SF29">
    <property type="entry name" value="HEMOGLOBIN AND HEMOGLOBIN-HAPTOGLOBIN-BINDING PROTEIN 1-RELATED"/>
    <property type="match status" value="1"/>
</dbReference>
<dbReference type="InterPro" id="IPR012910">
    <property type="entry name" value="Plug_dom"/>
</dbReference>
<dbReference type="GO" id="GO:0009279">
    <property type="term" value="C:cell outer membrane"/>
    <property type="evidence" value="ECO:0007669"/>
    <property type="project" value="UniProtKB-SubCell"/>
</dbReference>
<dbReference type="PANTHER" id="PTHR30069">
    <property type="entry name" value="TONB-DEPENDENT OUTER MEMBRANE RECEPTOR"/>
    <property type="match status" value="1"/>
</dbReference>
<reference evidence="14" key="1">
    <citation type="submission" date="2015-08" db="EMBL/GenBank/DDBJ databases">
        <title>Candidatus Bacteriodes Periocalifornicus.</title>
        <authorList>
            <person name="McLean J.S."/>
            <person name="Kelley S."/>
        </authorList>
    </citation>
    <scope>NUCLEOTIDE SEQUENCE [LARGE SCALE GENOMIC DNA]</scope>
    <source>
        <strain evidence="14">12B</strain>
    </source>
</reference>
<dbReference type="Gene3D" id="2.170.130.10">
    <property type="entry name" value="TonB-dependent receptor, plug domain"/>
    <property type="match status" value="1"/>
</dbReference>
<comment type="similarity">
    <text evidence="10 11">Belongs to the TonB-dependent receptor family.</text>
</comment>
<evidence type="ECO:0000259" key="13">
    <source>
        <dbReference type="Pfam" id="PF07715"/>
    </source>
</evidence>
<dbReference type="InterPro" id="IPR039426">
    <property type="entry name" value="TonB-dep_rcpt-like"/>
</dbReference>
<dbReference type="PROSITE" id="PS52016">
    <property type="entry name" value="TONB_DEPENDENT_REC_3"/>
    <property type="match status" value="1"/>
</dbReference>
<keyword evidence="4 10" id="KW-0812">Transmembrane</keyword>
<evidence type="ECO:0000256" key="1">
    <source>
        <dbReference type="ARBA" id="ARBA00004571"/>
    </source>
</evidence>
<keyword evidence="15" id="KW-1185">Reference proteome</keyword>
<organism evidence="14 15">
    <name type="scientific">Candidatus [Bacteroides] periocalifornicus</name>
    <dbReference type="NCBI Taxonomy" id="1702214"/>
    <lineage>
        <taxon>Bacteria</taxon>
        <taxon>Pseudomonadati</taxon>
        <taxon>Bacteroidota</taxon>
    </lineage>
</organism>
<dbReference type="Proteomes" id="UP000054172">
    <property type="component" value="Unassembled WGS sequence"/>
</dbReference>
<evidence type="ECO:0000256" key="9">
    <source>
        <dbReference type="ARBA" id="ARBA00023237"/>
    </source>
</evidence>
<keyword evidence="5" id="KW-0732">Signal</keyword>
<evidence type="ECO:0000256" key="10">
    <source>
        <dbReference type="PROSITE-ProRule" id="PRU01360"/>
    </source>
</evidence>
<dbReference type="InterPro" id="IPR000531">
    <property type="entry name" value="Beta-barrel_TonB"/>
</dbReference>
<evidence type="ECO:0000256" key="8">
    <source>
        <dbReference type="ARBA" id="ARBA00023170"/>
    </source>
</evidence>
<feature type="domain" description="TonB-dependent receptor-like beta-barrel" evidence="12">
    <location>
        <begin position="338"/>
        <end position="712"/>
    </location>
</feature>
<dbReference type="Pfam" id="PF00593">
    <property type="entry name" value="TonB_dep_Rec_b-barrel"/>
    <property type="match status" value="1"/>
</dbReference>
<comment type="caution">
    <text evidence="14">The sequence shown here is derived from an EMBL/GenBank/DDBJ whole genome shotgun (WGS) entry which is preliminary data.</text>
</comment>
<gene>
    <name evidence="14" type="ORF">AL399_00980</name>
</gene>
<keyword evidence="9 10" id="KW-0998">Cell outer membrane</keyword>
<evidence type="ECO:0000259" key="12">
    <source>
        <dbReference type="Pfam" id="PF00593"/>
    </source>
</evidence>
<evidence type="ECO:0000313" key="14">
    <source>
        <dbReference type="EMBL" id="KQM09505.1"/>
    </source>
</evidence>
<dbReference type="SUPFAM" id="SSF56935">
    <property type="entry name" value="Porins"/>
    <property type="match status" value="1"/>
</dbReference>
<dbReference type="PATRIC" id="fig|1702214.3.peg.1668"/>
<dbReference type="STRING" id="1702214.AL399_00980"/>
<dbReference type="EMBL" id="LIIK01000003">
    <property type="protein sequence ID" value="KQM09505.1"/>
    <property type="molecule type" value="Genomic_DNA"/>
</dbReference>
<keyword evidence="2 10" id="KW-0813">Transport</keyword>
<protein>
    <recommendedName>
        <fullName evidence="16">TonB-dependent receptor plug domain-containing protein</fullName>
    </recommendedName>
</protein>
<keyword evidence="6 11" id="KW-0798">TonB box</keyword>
<dbReference type="Pfam" id="PF07715">
    <property type="entry name" value="Plug"/>
    <property type="match status" value="1"/>
</dbReference>
<dbReference type="InterPro" id="IPR037066">
    <property type="entry name" value="Plug_dom_sf"/>
</dbReference>
<feature type="domain" description="TonB-dependent receptor plug" evidence="13">
    <location>
        <begin position="150"/>
        <end position="253"/>
    </location>
</feature>
<evidence type="ECO:0000256" key="5">
    <source>
        <dbReference type="ARBA" id="ARBA00022729"/>
    </source>
</evidence>
<keyword evidence="8" id="KW-0675">Receptor</keyword>
<keyword evidence="7 10" id="KW-0472">Membrane</keyword>
<dbReference type="InterPro" id="IPR036942">
    <property type="entry name" value="Beta-barrel_TonB_sf"/>
</dbReference>
<evidence type="ECO:0000256" key="3">
    <source>
        <dbReference type="ARBA" id="ARBA00022452"/>
    </source>
</evidence>
<dbReference type="GO" id="GO:0044718">
    <property type="term" value="P:siderophore transmembrane transport"/>
    <property type="evidence" value="ECO:0007669"/>
    <property type="project" value="TreeGrafter"/>
</dbReference>
<evidence type="ECO:0000256" key="4">
    <source>
        <dbReference type="ARBA" id="ARBA00022692"/>
    </source>
</evidence>
<evidence type="ECO:0000256" key="11">
    <source>
        <dbReference type="RuleBase" id="RU003357"/>
    </source>
</evidence>
<proteinExistence type="inferred from homology"/>
<evidence type="ECO:0000256" key="7">
    <source>
        <dbReference type="ARBA" id="ARBA00023136"/>
    </source>
</evidence>
<sequence>MDGKDDARVCGKIWAGKGLAFSFYPNSLISWDYSATHPFNRATTNKIPTFAAGYALHFWSKNTHYSMRNSLAIQNSYRTFISCWAACQKTIPHPKAWVRRLGTLLGFCVLLLSGHQAFSQENSQQNLLDHRIDSVVVELATQRAILGKGAAAVRVVPASELQLPSVLTLPDLLAAIPELDIRARGIHGVQADLSVRGGGFDQVLLLLNGVDFTDAQTGHHNLNLPVRPEAIDYIEILTPSGARLYGPGAFAGAINIVTKQAKPLTGHLKALAGQYGLTDAALTLAHQAGRLGVTGFAGTTHSAGYMANTDFHRSEALVTTDIQTNLGHVSVQAGFQTKDFGANAFYTPKFPEQYESTHAIIGSLRYSGRIGLFTFDAVGGYRNHKDRFELFRHARPSWYKGDNYHSTNLYEGRLLVGARMGIAHTTLSLNARHDEILSTNLGESISRWRAIRGVSGFGYTHFASRTTISIAAQEAIQWRGLSASAGISTTQNSSFDFISGYGVDLAYLFPANIKLYLAVNRAYRLPTFTDLYYSSATQQGNSSLKPEYSLTYEMGAQYTAGRLSANLSGYYRQGRDIIDWALTSPTSNLWRASNRAEVDAYGVEVAGSYYPDLRWVKSLQASYSYMQISSPNTSPAASYTLDKPDHQANVQLSTPAIYGFAAVLAGHYSHRRGHYVDFTSGESREYPHALSIDLRLSYTYRWITLFGQAENILNAKRIDFGNIPLPGRWVSGGLECRFGE</sequence>
<dbReference type="AlphaFoldDB" id="A0A0Q4BB31"/>
<name>A0A0Q4BB31_9BACT</name>
<evidence type="ECO:0000256" key="2">
    <source>
        <dbReference type="ARBA" id="ARBA00022448"/>
    </source>
</evidence>
<evidence type="ECO:0000256" key="6">
    <source>
        <dbReference type="ARBA" id="ARBA00023077"/>
    </source>
</evidence>